<dbReference type="Proteomes" id="UP000024635">
    <property type="component" value="Unassembled WGS sequence"/>
</dbReference>
<dbReference type="EMBL" id="JARK01001394">
    <property type="protein sequence ID" value="EYC09839.1"/>
    <property type="molecule type" value="Genomic_DNA"/>
</dbReference>
<proteinExistence type="predicted"/>
<comment type="caution">
    <text evidence="1">The sequence shown here is derived from an EMBL/GenBank/DDBJ whole genome shotgun (WGS) entry which is preliminary data.</text>
</comment>
<sequence length="76" mass="8890">MKQKEAAVTSRIQLSSVTIVEETWQNAARVIEEAARSELDVTKPGRSRTEKQPWLWTDEVMLKVREKRLYLALLYN</sequence>
<dbReference type="AlphaFoldDB" id="A0A016U3G1"/>
<dbReference type="OrthoDB" id="10440759at2759"/>
<keyword evidence="2" id="KW-1185">Reference proteome</keyword>
<dbReference type="STRING" id="53326.A0A016U3G1"/>
<organism evidence="1 2">
    <name type="scientific">Ancylostoma ceylanicum</name>
    <dbReference type="NCBI Taxonomy" id="53326"/>
    <lineage>
        <taxon>Eukaryota</taxon>
        <taxon>Metazoa</taxon>
        <taxon>Ecdysozoa</taxon>
        <taxon>Nematoda</taxon>
        <taxon>Chromadorea</taxon>
        <taxon>Rhabditida</taxon>
        <taxon>Rhabditina</taxon>
        <taxon>Rhabditomorpha</taxon>
        <taxon>Strongyloidea</taxon>
        <taxon>Ancylostomatidae</taxon>
        <taxon>Ancylostomatinae</taxon>
        <taxon>Ancylostoma</taxon>
    </lineage>
</organism>
<accession>A0A016U3G1</accession>
<gene>
    <name evidence="1" type="primary">Acey_s0058.g2847</name>
    <name evidence="1" type="ORF">Y032_0058g2847</name>
</gene>
<name>A0A016U3G1_9BILA</name>
<protein>
    <submittedName>
        <fullName evidence="1">Uncharacterized protein</fullName>
    </submittedName>
</protein>
<evidence type="ECO:0000313" key="1">
    <source>
        <dbReference type="EMBL" id="EYC09839.1"/>
    </source>
</evidence>
<evidence type="ECO:0000313" key="2">
    <source>
        <dbReference type="Proteomes" id="UP000024635"/>
    </source>
</evidence>
<reference evidence="2" key="1">
    <citation type="journal article" date="2015" name="Nat. Genet.">
        <title>The genome and transcriptome of the zoonotic hookworm Ancylostoma ceylanicum identify infection-specific gene families.</title>
        <authorList>
            <person name="Schwarz E.M."/>
            <person name="Hu Y."/>
            <person name="Antoshechkin I."/>
            <person name="Miller M.M."/>
            <person name="Sternberg P.W."/>
            <person name="Aroian R.V."/>
        </authorList>
    </citation>
    <scope>NUCLEOTIDE SEQUENCE</scope>
    <source>
        <strain evidence="2">HY135</strain>
    </source>
</reference>